<evidence type="ECO:0000256" key="1">
    <source>
        <dbReference type="SAM" id="MobiDB-lite"/>
    </source>
</evidence>
<organism evidence="2 3">
    <name type="scientific">Intrasporangium calvum (strain ATCC 23552 / DSM 43043 / JCM 3097 / NBRC 12989 / NCIMB 10167 / NRRL B-3866 / 7 KIP)</name>
    <dbReference type="NCBI Taxonomy" id="710696"/>
    <lineage>
        <taxon>Bacteria</taxon>
        <taxon>Bacillati</taxon>
        <taxon>Actinomycetota</taxon>
        <taxon>Actinomycetes</taxon>
        <taxon>Micrococcales</taxon>
        <taxon>Intrasporangiaceae</taxon>
        <taxon>Intrasporangium</taxon>
    </lineage>
</organism>
<feature type="region of interest" description="Disordered" evidence="1">
    <location>
        <begin position="126"/>
        <end position="154"/>
    </location>
</feature>
<evidence type="ECO:0000313" key="3">
    <source>
        <dbReference type="Proteomes" id="UP000008914"/>
    </source>
</evidence>
<dbReference type="Proteomes" id="UP000008914">
    <property type="component" value="Chromosome"/>
</dbReference>
<dbReference type="AlphaFoldDB" id="E6S981"/>
<feature type="region of interest" description="Disordered" evidence="1">
    <location>
        <begin position="1"/>
        <end position="23"/>
    </location>
</feature>
<gene>
    <name evidence="2" type="ordered locus">Intca_0512</name>
</gene>
<evidence type="ECO:0000313" key="2">
    <source>
        <dbReference type="EMBL" id="ADU47057.1"/>
    </source>
</evidence>
<dbReference type="EMBL" id="CP002343">
    <property type="protein sequence ID" value="ADU47057.1"/>
    <property type="molecule type" value="Genomic_DNA"/>
</dbReference>
<keyword evidence="3" id="KW-1185">Reference proteome</keyword>
<feature type="compositionally biased region" description="Low complexity" evidence="1">
    <location>
        <begin position="143"/>
        <end position="154"/>
    </location>
</feature>
<sequence>MDEAVERFGSAKEGYAPPPRPDGVDDATVEALGKLSEALEVVEHARGLLYGFHRLVGRADATLQEAVTLLRDARYDACADVVEECVVGRNVLPGLWTFQMIEAFDDGYWRVFREVVDEVRAATGDPERHRYEAEMKAREQRPKGAAGAPPDGAV</sequence>
<protein>
    <submittedName>
        <fullName evidence="2">Uncharacterized protein</fullName>
    </submittedName>
</protein>
<feature type="compositionally biased region" description="Basic and acidic residues" evidence="1">
    <location>
        <begin position="126"/>
        <end position="142"/>
    </location>
</feature>
<name>E6S981_INTC7</name>
<accession>E6S981</accession>
<dbReference type="KEGG" id="ica:Intca_0512"/>
<dbReference type="eggNOG" id="ENOG503068I">
    <property type="taxonomic scope" value="Bacteria"/>
</dbReference>
<dbReference type="RefSeq" id="WP_013491378.1">
    <property type="nucleotide sequence ID" value="NC_014830.1"/>
</dbReference>
<feature type="compositionally biased region" description="Basic and acidic residues" evidence="1">
    <location>
        <begin position="1"/>
        <end position="10"/>
    </location>
</feature>
<proteinExistence type="predicted"/>
<dbReference type="STRING" id="710696.Intca_0512"/>
<reference evidence="2 3" key="1">
    <citation type="journal article" date="2010" name="Stand. Genomic Sci.">
        <title>Complete genome sequence of Intrasporangium calvum type strain (7 KIP).</title>
        <authorList>
            <person name="Del Rio T.G."/>
            <person name="Chertkov O."/>
            <person name="Yasawong M."/>
            <person name="Lucas S."/>
            <person name="Deshpande S."/>
            <person name="Cheng J.F."/>
            <person name="Detter C."/>
            <person name="Tapia R."/>
            <person name="Han C."/>
            <person name="Goodwin L."/>
            <person name="Pitluck S."/>
            <person name="Liolios K."/>
            <person name="Ivanova N."/>
            <person name="Mavromatis K."/>
            <person name="Pati A."/>
            <person name="Chen A."/>
            <person name="Palaniappan K."/>
            <person name="Land M."/>
            <person name="Hauser L."/>
            <person name="Chang Y.J."/>
            <person name="Jeffries C.D."/>
            <person name="Rohde M."/>
            <person name="Pukall R."/>
            <person name="Sikorski J."/>
            <person name="Goker M."/>
            <person name="Woyke T."/>
            <person name="Bristow J."/>
            <person name="Eisen J.A."/>
            <person name="Markowitz V."/>
            <person name="Hugenholtz P."/>
            <person name="Kyrpides N.C."/>
            <person name="Klenk H.P."/>
            <person name="Lapidus A."/>
        </authorList>
    </citation>
    <scope>NUCLEOTIDE SEQUENCE [LARGE SCALE GENOMIC DNA]</scope>
    <source>
        <strain evidence="3">ATCC 23552 / DSM 43043 / JCM 3097 / NBRC 12989 / 7 KIP</strain>
    </source>
</reference>
<dbReference type="HOGENOM" id="CLU_127668_0_0_11"/>